<evidence type="ECO:0000259" key="5">
    <source>
        <dbReference type="Pfam" id="PF00989"/>
    </source>
</evidence>
<accession>A0A4P2PUT1</accession>
<evidence type="ECO:0000256" key="3">
    <source>
        <dbReference type="ARBA" id="ARBA00022991"/>
    </source>
</evidence>
<feature type="domain" description="PAS fold" evidence="5">
    <location>
        <begin position="25"/>
        <end position="123"/>
    </location>
</feature>
<dbReference type="Pfam" id="PF00989">
    <property type="entry name" value="PAS"/>
    <property type="match status" value="1"/>
</dbReference>
<dbReference type="SUPFAM" id="SSF55785">
    <property type="entry name" value="PYP-like sensor domain (PAS domain)"/>
    <property type="match status" value="1"/>
</dbReference>
<dbReference type="InterPro" id="IPR035965">
    <property type="entry name" value="PAS-like_dom_sf"/>
</dbReference>
<evidence type="ECO:0000313" key="6">
    <source>
        <dbReference type="EMBL" id="AUX20515.1"/>
    </source>
</evidence>
<proteinExistence type="inferred from homology"/>
<dbReference type="GO" id="GO:0007602">
    <property type="term" value="P:phototransduction"/>
    <property type="evidence" value="ECO:0007669"/>
    <property type="project" value="InterPro"/>
</dbReference>
<keyword evidence="4" id="KW-0675">Receptor</keyword>
<dbReference type="InterPro" id="IPR013767">
    <property type="entry name" value="PAS_fold"/>
</dbReference>
<dbReference type="EMBL" id="CP012670">
    <property type="protein sequence ID" value="AUX20515.1"/>
    <property type="molecule type" value="Genomic_DNA"/>
</dbReference>
<evidence type="ECO:0000256" key="1">
    <source>
        <dbReference type="ARBA" id="ARBA00009132"/>
    </source>
</evidence>
<dbReference type="AlphaFoldDB" id="A0A4P2PUT1"/>
<sequence length="133" mass="15694">MQMQMQEQPRAGELELDIGVFNLDERGLDAQPFGIIRLDRNATVLSYNAYEEHHARRKRQDVIGRHFFSEVAPCSRVRRFYGRFLLGVEQRALDATFDFVFYFPHKTRHVDVSLVYRRAAHVRDDAIWVILRG</sequence>
<dbReference type="Proteomes" id="UP000295781">
    <property type="component" value="Chromosome"/>
</dbReference>
<dbReference type="GO" id="GO:0006355">
    <property type="term" value="P:regulation of DNA-templated transcription"/>
    <property type="evidence" value="ECO:0007669"/>
    <property type="project" value="InterPro"/>
</dbReference>
<dbReference type="PIRSF" id="PIRSF000087">
    <property type="entry name" value="PYP"/>
    <property type="match status" value="1"/>
</dbReference>
<dbReference type="GO" id="GO:0009881">
    <property type="term" value="F:photoreceptor activity"/>
    <property type="evidence" value="ECO:0007669"/>
    <property type="project" value="InterPro"/>
</dbReference>
<name>A0A4P2PUT1_SORCE</name>
<keyword evidence="3" id="KW-0157">Chromophore</keyword>
<evidence type="ECO:0000313" key="7">
    <source>
        <dbReference type="Proteomes" id="UP000295781"/>
    </source>
</evidence>
<gene>
    <name evidence="6" type="ORF">SOCEGT47_009870</name>
</gene>
<reference evidence="6 7" key="1">
    <citation type="submission" date="2015-09" db="EMBL/GenBank/DDBJ databases">
        <title>Sorangium comparison.</title>
        <authorList>
            <person name="Zaburannyi N."/>
            <person name="Bunk B."/>
            <person name="Overmann J."/>
            <person name="Mueller R."/>
        </authorList>
    </citation>
    <scope>NUCLEOTIDE SEQUENCE [LARGE SCALE GENOMIC DNA]</scope>
    <source>
        <strain evidence="6 7">So ceGT47</strain>
    </source>
</reference>
<dbReference type="RefSeq" id="WP_165373036.1">
    <property type="nucleotide sequence ID" value="NZ_CP012670.1"/>
</dbReference>
<organism evidence="6 7">
    <name type="scientific">Sorangium cellulosum</name>
    <name type="common">Polyangium cellulosum</name>
    <dbReference type="NCBI Taxonomy" id="56"/>
    <lineage>
        <taxon>Bacteria</taxon>
        <taxon>Pseudomonadati</taxon>
        <taxon>Myxococcota</taxon>
        <taxon>Polyangia</taxon>
        <taxon>Polyangiales</taxon>
        <taxon>Polyangiaceae</taxon>
        <taxon>Sorangium</taxon>
    </lineage>
</organism>
<comment type="similarity">
    <text evidence="1">Belongs to the photoactive yellow protein family.</text>
</comment>
<evidence type="ECO:0000256" key="2">
    <source>
        <dbReference type="ARBA" id="ARBA00019243"/>
    </source>
</evidence>
<evidence type="ECO:0000256" key="4">
    <source>
        <dbReference type="ARBA" id="ARBA00023170"/>
    </source>
</evidence>
<protein>
    <recommendedName>
        <fullName evidence="2">Photoactive yellow protein</fullName>
    </recommendedName>
</protein>
<dbReference type="Gene3D" id="3.30.450.20">
    <property type="entry name" value="PAS domain"/>
    <property type="match status" value="1"/>
</dbReference>
<dbReference type="InterPro" id="IPR012130">
    <property type="entry name" value="PYP"/>
</dbReference>